<dbReference type="Proteomes" id="UP000636479">
    <property type="component" value="Unassembled WGS sequence"/>
</dbReference>
<evidence type="ECO:0000313" key="10">
    <source>
        <dbReference type="Proteomes" id="UP000636479"/>
    </source>
</evidence>
<dbReference type="AlphaFoldDB" id="A0A8H6W6X0"/>
<dbReference type="Pfam" id="PF00046">
    <property type="entry name" value="Homeodomain"/>
    <property type="match status" value="1"/>
</dbReference>
<evidence type="ECO:0000256" key="7">
    <source>
        <dbReference type="SAM" id="MobiDB-lite"/>
    </source>
</evidence>
<dbReference type="InterPro" id="IPR050453">
    <property type="entry name" value="LIM_Homeobox_TF"/>
</dbReference>
<feature type="DNA-binding region" description="Homeobox" evidence="5">
    <location>
        <begin position="167"/>
        <end position="226"/>
    </location>
</feature>
<dbReference type="InterPro" id="IPR001356">
    <property type="entry name" value="HD"/>
</dbReference>
<evidence type="ECO:0000256" key="3">
    <source>
        <dbReference type="ARBA" id="ARBA00023155"/>
    </source>
</evidence>
<dbReference type="GeneID" id="59344325"/>
<evidence type="ECO:0000256" key="1">
    <source>
        <dbReference type="ARBA" id="ARBA00004123"/>
    </source>
</evidence>
<evidence type="ECO:0000256" key="4">
    <source>
        <dbReference type="ARBA" id="ARBA00023242"/>
    </source>
</evidence>
<feature type="region of interest" description="Disordered" evidence="7">
    <location>
        <begin position="374"/>
        <end position="404"/>
    </location>
</feature>
<dbReference type="GO" id="GO:0005634">
    <property type="term" value="C:nucleus"/>
    <property type="evidence" value="ECO:0007669"/>
    <property type="project" value="UniProtKB-SubCell"/>
</dbReference>
<feature type="region of interest" description="Disordered" evidence="7">
    <location>
        <begin position="1"/>
        <end position="20"/>
    </location>
</feature>
<dbReference type="OrthoDB" id="6159439at2759"/>
<dbReference type="CDD" id="cd00086">
    <property type="entry name" value="homeodomain"/>
    <property type="match status" value="1"/>
</dbReference>
<dbReference type="GO" id="GO:0000977">
    <property type="term" value="F:RNA polymerase II transcription regulatory region sequence-specific DNA binding"/>
    <property type="evidence" value="ECO:0007669"/>
    <property type="project" value="TreeGrafter"/>
</dbReference>
<keyword evidence="10" id="KW-1185">Reference proteome</keyword>
<keyword evidence="3 5" id="KW-0371">Homeobox</keyword>
<feature type="compositionally biased region" description="Low complexity" evidence="7">
    <location>
        <begin position="7"/>
        <end position="20"/>
    </location>
</feature>
<keyword evidence="2 5" id="KW-0238">DNA-binding</keyword>
<dbReference type="PANTHER" id="PTHR24208:SF166">
    <property type="entry name" value="LIM HOMEOBOX TRANSCRIPTION FACTOR 1 ALPHA, ISOFORM B"/>
    <property type="match status" value="1"/>
</dbReference>
<dbReference type="EMBL" id="JACAZF010000004">
    <property type="protein sequence ID" value="KAF7307082.1"/>
    <property type="molecule type" value="Genomic_DNA"/>
</dbReference>
<evidence type="ECO:0000256" key="2">
    <source>
        <dbReference type="ARBA" id="ARBA00023125"/>
    </source>
</evidence>
<evidence type="ECO:0000313" key="9">
    <source>
        <dbReference type="EMBL" id="KAF7307082.1"/>
    </source>
</evidence>
<protein>
    <submittedName>
        <fullName evidence="9">HD2 homeodomain mating-type protein</fullName>
    </submittedName>
</protein>
<dbReference type="PROSITE" id="PS50071">
    <property type="entry name" value="HOMEOBOX_2"/>
    <property type="match status" value="1"/>
</dbReference>
<proteinExistence type="predicted"/>
<evidence type="ECO:0000259" key="8">
    <source>
        <dbReference type="PROSITE" id="PS50071"/>
    </source>
</evidence>
<comment type="caution">
    <text evidence="9">The sequence shown here is derived from an EMBL/GenBank/DDBJ whole genome shotgun (WGS) entry which is preliminary data.</text>
</comment>
<dbReference type="SUPFAM" id="SSF46689">
    <property type="entry name" value="Homeodomain-like"/>
    <property type="match status" value="1"/>
</dbReference>
<dbReference type="InterPro" id="IPR017970">
    <property type="entry name" value="Homeobox_CS"/>
</dbReference>
<evidence type="ECO:0000256" key="6">
    <source>
        <dbReference type="RuleBase" id="RU000682"/>
    </source>
</evidence>
<evidence type="ECO:0000256" key="5">
    <source>
        <dbReference type="PROSITE-ProRule" id="PRU00108"/>
    </source>
</evidence>
<dbReference type="RefSeq" id="XP_037222101.1">
    <property type="nucleotide sequence ID" value="XM_037361809.1"/>
</dbReference>
<reference evidence="9" key="1">
    <citation type="submission" date="2020-05" db="EMBL/GenBank/DDBJ databases">
        <title>Mycena genomes resolve the evolution of fungal bioluminescence.</title>
        <authorList>
            <person name="Tsai I.J."/>
        </authorList>
    </citation>
    <scope>NUCLEOTIDE SEQUENCE</scope>
    <source>
        <strain evidence="9">171206Taipei</strain>
    </source>
</reference>
<organism evidence="9 10">
    <name type="scientific">Mycena indigotica</name>
    <dbReference type="NCBI Taxonomy" id="2126181"/>
    <lineage>
        <taxon>Eukaryota</taxon>
        <taxon>Fungi</taxon>
        <taxon>Dikarya</taxon>
        <taxon>Basidiomycota</taxon>
        <taxon>Agaricomycotina</taxon>
        <taxon>Agaricomycetes</taxon>
        <taxon>Agaricomycetidae</taxon>
        <taxon>Agaricales</taxon>
        <taxon>Marasmiineae</taxon>
        <taxon>Mycenaceae</taxon>
        <taxon>Mycena</taxon>
    </lineage>
</organism>
<dbReference type="PANTHER" id="PTHR24208">
    <property type="entry name" value="LIM/HOMEOBOX PROTEIN LHX"/>
    <property type="match status" value="1"/>
</dbReference>
<sequence length="466" mass="49918">MAISNFSPMASPSPSGPAAAASALTPMAMLATLLKTANAMAANIKALPVPSCNVPPPVSTPTHKIGREIAAPSIDLPLPPPATDKLLRLGLPAPVAEELSARHQAAAKQLHISSQAEYSQACRRLEGEPNSQSFVLRAVSEHQLAYTQGLKRLEDAMLTRAHSVKSAMAKKDDFNYDFLPVLIATYSRNPKPSRADQLVLAKKSGMSRRQIEVWFQNHRAREKKRAVSRGSAGIDDEDAIRRMEAQLPSVFLVPPHLRQDTSPGGYDPVIPFFGDGFGAGVVPSDDDDDDEEWDEPPTSDAEDDAEMTPPLDLMRVLPDAAPIPSFVELCRTASTSTFSFPAPCWRRTPSSSSNPVTPIDFPAIAEAFAGLHIRGPAPPARSSPPPPAARHAHPQRCAPASAQWPHRPVPRFGCASLGLRTRRPAPYVCGPRAMPGWTAALARMRVGPCAAGAGPGLDGVAKRQRC</sequence>
<dbReference type="InterPro" id="IPR009057">
    <property type="entry name" value="Homeodomain-like_sf"/>
</dbReference>
<dbReference type="Gene3D" id="1.10.10.60">
    <property type="entry name" value="Homeodomain-like"/>
    <property type="match status" value="1"/>
</dbReference>
<dbReference type="SMART" id="SM00389">
    <property type="entry name" value="HOX"/>
    <property type="match status" value="1"/>
</dbReference>
<feature type="compositionally biased region" description="Acidic residues" evidence="7">
    <location>
        <begin position="284"/>
        <end position="306"/>
    </location>
</feature>
<comment type="subcellular location">
    <subcellularLocation>
        <location evidence="1 5 6">Nucleus</location>
    </subcellularLocation>
</comment>
<feature type="region of interest" description="Disordered" evidence="7">
    <location>
        <begin position="280"/>
        <end position="307"/>
    </location>
</feature>
<feature type="compositionally biased region" description="Pro residues" evidence="7">
    <location>
        <begin position="376"/>
        <end position="388"/>
    </location>
</feature>
<keyword evidence="4 5" id="KW-0539">Nucleus</keyword>
<name>A0A8H6W6X0_9AGAR</name>
<gene>
    <name evidence="9" type="ORF">MIND_00501500</name>
</gene>
<accession>A0A8H6W6X0</accession>
<feature type="domain" description="Homeobox" evidence="8">
    <location>
        <begin position="165"/>
        <end position="225"/>
    </location>
</feature>
<dbReference type="GO" id="GO:0000981">
    <property type="term" value="F:DNA-binding transcription factor activity, RNA polymerase II-specific"/>
    <property type="evidence" value="ECO:0007669"/>
    <property type="project" value="InterPro"/>
</dbReference>
<dbReference type="PROSITE" id="PS00027">
    <property type="entry name" value="HOMEOBOX_1"/>
    <property type="match status" value="1"/>
</dbReference>